<reference evidence="1 2" key="1">
    <citation type="journal article" date="2015" name="Genome Biol. Evol.">
        <title>Phylogenomic analyses indicate that early fungi evolved digesting cell walls of algal ancestors of land plants.</title>
        <authorList>
            <person name="Chang Y."/>
            <person name="Wang S."/>
            <person name="Sekimoto S."/>
            <person name="Aerts A.L."/>
            <person name="Choi C."/>
            <person name="Clum A."/>
            <person name="LaButti K.M."/>
            <person name="Lindquist E.A."/>
            <person name="Yee Ngan C."/>
            <person name="Ohm R.A."/>
            <person name="Salamov A.A."/>
            <person name="Grigoriev I.V."/>
            <person name="Spatafora J.W."/>
            <person name="Berbee M.L."/>
        </authorList>
    </citation>
    <scope>NUCLEOTIDE SEQUENCE [LARGE SCALE GENOMIC DNA]</scope>
    <source>
        <strain evidence="1 2">NRRL 28638</strain>
    </source>
</reference>
<evidence type="ECO:0000313" key="1">
    <source>
        <dbReference type="EMBL" id="KXN68054.1"/>
    </source>
</evidence>
<dbReference type="AlphaFoldDB" id="A0A137NZK0"/>
<keyword evidence="2" id="KW-1185">Reference proteome</keyword>
<gene>
    <name evidence="1" type="ORF">CONCODRAFT_9780</name>
</gene>
<evidence type="ECO:0000313" key="2">
    <source>
        <dbReference type="Proteomes" id="UP000070444"/>
    </source>
</evidence>
<organism evidence="1 2">
    <name type="scientific">Conidiobolus coronatus (strain ATCC 28846 / CBS 209.66 / NRRL 28638)</name>
    <name type="common">Delacroixia coronata</name>
    <dbReference type="NCBI Taxonomy" id="796925"/>
    <lineage>
        <taxon>Eukaryota</taxon>
        <taxon>Fungi</taxon>
        <taxon>Fungi incertae sedis</taxon>
        <taxon>Zoopagomycota</taxon>
        <taxon>Entomophthoromycotina</taxon>
        <taxon>Entomophthoromycetes</taxon>
        <taxon>Entomophthorales</taxon>
        <taxon>Ancylistaceae</taxon>
        <taxon>Conidiobolus</taxon>
    </lineage>
</organism>
<dbReference type="STRING" id="796925.A0A137NZK0"/>
<accession>A0A137NZK0</accession>
<dbReference type="EMBL" id="KQ964598">
    <property type="protein sequence ID" value="KXN68054.1"/>
    <property type="molecule type" value="Genomic_DNA"/>
</dbReference>
<dbReference type="Proteomes" id="UP000070444">
    <property type="component" value="Unassembled WGS sequence"/>
</dbReference>
<proteinExistence type="predicted"/>
<name>A0A137NZK0_CONC2</name>
<sequence length="455" mass="52387">MGCSTCLQEKPKFYCNTCVKESLFEYIGVKNNIVINIPNIKEIVRNHYAKKINQLKTNYLKEQIVQFKLQCCDLATNIADYKLKNKEVRSQNHERKLKIEKYKRILNNLIKQSKSEKDLFISKIKEVEIDTQVRTGYTRKGLVCQLRSMVYFCPVDSFVSQQPGKIAFCRNTAHDCRCNSKTHLNYSQRIQYNPLNSPEINSEFPPNGTINKKPTSHPKATPQESYIQTRSLYFRFYFQFGGGVLHLIHIVNQISRYLGKLLPFSVVYQKSTPYIKHGFTHFQNISDIPLFLLDKIQDFHPLLVAISFYNLAYLCFTQSIVVTSEDYSEWATGGWPSHLQQLFKICQQRGLDFNVGLKRGADLGGGDLNALNVLKTSEALDPAFNFEFKELLNLITKHVKGNQALANPRYTFMDKNLLDDYFIPDRDTPKAEDEPWDIVDVVLPPTPSELHAAGI</sequence>
<dbReference type="OrthoDB" id="5599758at2759"/>
<protein>
    <submittedName>
        <fullName evidence="1">Uncharacterized protein</fullName>
    </submittedName>
</protein>